<dbReference type="OrthoDB" id="1305839at2759"/>
<reference evidence="6" key="2">
    <citation type="journal article" date="2017" name="J. Anim. Genet.">
        <title>Multiple reference genome sequences of hot pepper reveal the massive evolution of plant disease resistance genes by retroduplication.</title>
        <authorList>
            <person name="Kim S."/>
            <person name="Park J."/>
            <person name="Yeom S.-I."/>
            <person name="Kim Y.-M."/>
            <person name="Seo E."/>
            <person name="Kim K.-T."/>
            <person name="Kim M.-S."/>
            <person name="Lee J.M."/>
            <person name="Cheong K."/>
            <person name="Shin H.-S."/>
            <person name="Kim S.-B."/>
            <person name="Han K."/>
            <person name="Lee J."/>
            <person name="Park M."/>
            <person name="Lee H.-A."/>
            <person name="Lee H.-Y."/>
            <person name="Lee Y."/>
            <person name="Oh S."/>
            <person name="Lee J.H."/>
            <person name="Choi E."/>
            <person name="Choi E."/>
            <person name="Lee S.E."/>
            <person name="Jeon J."/>
            <person name="Kim H."/>
            <person name="Choi G."/>
            <person name="Song H."/>
            <person name="Lee J."/>
            <person name="Lee S.-C."/>
            <person name="Kwon J.-K."/>
            <person name="Lee H.-Y."/>
            <person name="Koo N."/>
            <person name="Hong Y."/>
            <person name="Kim R.W."/>
            <person name="Kang W.-H."/>
            <person name="Huh J.H."/>
            <person name="Kang B.-C."/>
            <person name="Yang T.-J."/>
            <person name="Lee Y.-H."/>
            <person name="Bennetzen J.L."/>
            <person name="Choi D."/>
        </authorList>
    </citation>
    <scope>NUCLEOTIDE SEQUENCE [LARGE SCALE GENOMIC DNA]</scope>
    <source>
        <strain evidence="6">cv. PBC81</strain>
    </source>
</reference>
<feature type="domain" description="Integrase zinc-binding" evidence="4">
    <location>
        <begin position="1"/>
        <end position="50"/>
    </location>
</feature>
<dbReference type="AlphaFoldDB" id="A0A2G2WHR8"/>
<evidence type="ECO:0000313" key="6">
    <source>
        <dbReference type="Proteomes" id="UP000224567"/>
    </source>
</evidence>
<evidence type="ECO:0000259" key="4">
    <source>
        <dbReference type="Pfam" id="PF17921"/>
    </source>
</evidence>
<dbReference type="STRING" id="33114.A0A2G2WHR8"/>
<evidence type="ECO:0000313" key="5">
    <source>
        <dbReference type="EMBL" id="PHT44709.1"/>
    </source>
</evidence>
<proteinExistence type="predicted"/>
<dbReference type="PANTHER" id="PTHR31260">
    <property type="entry name" value="CYSTATIN/MONELLIN SUPERFAMILY PROTEIN"/>
    <property type="match status" value="1"/>
</dbReference>
<dbReference type="EMBL" id="MLFT02000006">
    <property type="protein sequence ID" value="PHT44709.1"/>
    <property type="molecule type" value="Genomic_DNA"/>
</dbReference>
<dbReference type="GO" id="GO:0004869">
    <property type="term" value="F:cysteine-type endopeptidase inhibitor activity"/>
    <property type="evidence" value="ECO:0007669"/>
    <property type="project" value="UniProtKB-KW"/>
</dbReference>
<sequence>MTEAHCSRYSIHPGSTKMYQDLKAIYWWNDMKKNIAEFVAECPNCQRVKVEHQKPGGYMQCIDLPVWKWDKINMDFITGLPRTYRKFDSIWVIIDKLTKSMHFLPNPNPTSPVALMSSSKRTDLEEREMQKKLEEDIAMEKRRVVPYYDIDPEEYDRQAKESDVHRDYHGSYYEYDPLFEEYDRQVKESDGFDVTVIKPSIRNWPVSTLPSGVPFIFPLPCLENDPKIIEMSQLAIDKYNLAKGRDYKFVKILKANRILVAGMLYYITFVSKDNNNDQNEDTFQAQVESKPGGGINEVDFWRVKLKGDEIPPDYDASKYRLKYNPRTYDD</sequence>
<evidence type="ECO:0008006" key="7">
    <source>
        <dbReference type="Google" id="ProtNLM"/>
    </source>
</evidence>
<dbReference type="Pfam" id="PF17921">
    <property type="entry name" value="Integrase_H2C2"/>
    <property type="match status" value="1"/>
</dbReference>
<dbReference type="Gene3D" id="3.10.450.10">
    <property type="match status" value="1"/>
</dbReference>
<accession>A0A2G2WHR8</accession>
<dbReference type="InterPro" id="IPR000010">
    <property type="entry name" value="Cystatin_dom"/>
</dbReference>
<dbReference type="SUPFAM" id="SSF54403">
    <property type="entry name" value="Cystatin/monellin"/>
    <property type="match status" value="1"/>
</dbReference>
<evidence type="ECO:0000256" key="2">
    <source>
        <dbReference type="ARBA" id="ARBA00022704"/>
    </source>
</evidence>
<dbReference type="PANTHER" id="PTHR31260:SF61">
    <property type="entry name" value="MULTICYSTATIN-LIKE ISOFORM X1"/>
    <property type="match status" value="1"/>
</dbReference>
<gene>
    <name evidence="5" type="ORF">CQW23_13867</name>
</gene>
<dbReference type="Pfam" id="PF00031">
    <property type="entry name" value="Cystatin"/>
    <property type="match status" value="1"/>
</dbReference>
<dbReference type="Proteomes" id="UP000224567">
    <property type="component" value="Unassembled WGS sequence"/>
</dbReference>
<dbReference type="InterPro" id="IPR006525">
    <property type="entry name" value="Cystatin-related_pln"/>
</dbReference>
<keyword evidence="2" id="KW-0789">Thiol protease inhibitor</keyword>
<evidence type="ECO:0000256" key="1">
    <source>
        <dbReference type="ARBA" id="ARBA00022690"/>
    </source>
</evidence>
<feature type="domain" description="Cystatin" evidence="3">
    <location>
        <begin position="220"/>
        <end position="283"/>
    </location>
</feature>
<dbReference type="CDD" id="cd00042">
    <property type="entry name" value="CY"/>
    <property type="match status" value="1"/>
</dbReference>
<dbReference type="InterPro" id="IPR041588">
    <property type="entry name" value="Integrase_H2C2"/>
</dbReference>
<name>A0A2G2WHR8_CAPBA</name>
<dbReference type="InterPro" id="IPR046350">
    <property type="entry name" value="Cystatin_sf"/>
</dbReference>
<dbReference type="InterPro" id="IPR006462">
    <property type="entry name" value="MS5"/>
</dbReference>
<dbReference type="Gene3D" id="1.10.340.70">
    <property type="match status" value="1"/>
</dbReference>
<evidence type="ECO:0000259" key="3">
    <source>
        <dbReference type="Pfam" id="PF00031"/>
    </source>
</evidence>
<organism evidence="5 6">
    <name type="scientific">Capsicum baccatum</name>
    <name type="common">Peruvian pepper</name>
    <dbReference type="NCBI Taxonomy" id="33114"/>
    <lineage>
        <taxon>Eukaryota</taxon>
        <taxon>Viridiplantae</taxon>
        <taxon>Streptophyta</taxon>
        <taxon>Embryophyta</taxon>
        <taxon>Tracheophyta</taxon>
        <taxon>Spermatophyta</taxon>
        <taxon>Magnoliopsida</taxon>
        <taxon>eudicotyledons</taxon>
        <taxon>Gunneridae</taxon>
        <taxon>Pentapetalae</taxon>
        <taxon>asterids</taxon>
        <taxon>lamiids</taxon>
        <taxon>Solanales</taxon>
        <taxon>Solanaceae</taxon>
        <taxon>Solanoideae</taxon>
        <taxon>Capsiceae</taxon>
        <taxon>Capsicum</taxon>
    </lineage>
</organism>
<protein>
    <recommendedName>
        <fullName evidence="7">Cystatin domain-containing protein</fullName>
    </recommendedName>
</protein>
<reference evidence="5 6" key="1">
    <citation type="journal article" date="2017" name="Genome Biol.">
        <title>New reference genome sequences of hot pepper reveal the massive evolution of plant disease-resistance genes by retroduplication.</title>
        <authorList>
            <person name="Kim S."/>
            <person name="Park J."/>
            <person name="Yeom S.I."/>
            <person name="Kim Y.M."/>
            <person name="Seo E."/>
            <person name="Kim K.T."/>
            <person name="Kim M.S."/>
            <person name="Lee J.M."/>
            <person name="Cheong K."/>
            <person name="Shin H.S."/>
            <person name="Kim S.B."/>
            <person name="Han K."/>
            <person name="Lee J."/>
            <person name="Park M."/>
            <person name="Lee H.A."/>
            <person name="Lee H.Y."/>
            <person name="Lee Y."/>
            <person name="Oh S."/>
            <person name="Lee J.H."/>
            <person name="Choi E."/>
            <person name="Choi E."/>
            <person name="Lee S.E."/>
            <person name="Jeon J."/>
            <person name="Kim H."/>
            <person name="Choi G."/>
            <person name="Song H."/>
            <person name="Lee J."/>
            <person name="Lee S.C."/>
            <person name="Kwon J.K."/>
            <person name="Lee H.Y."/>
            <person name="Koo N."/>
            <person name="Hong Y."/>
            <person name="Kim R.W."/>
            <person name="Kang W.H."/>
            <person name="Huh J.H."/>
            <person name="Kang B.C."/>
            <person name="Yang T.J."/>
            <person name="Lee Y.H."/>
            <person name="Bennetzen J.L."/>
            <person name="Choi D."/>
        </authorList>
    </citation>
    <scope>NUCLEOTIDE SEQUENCE [LARGE SCALE GENOMIC DNA]</scope>
    <source>
        <strain evidence="6">cv. PBC81</strain>
    </source>
</reference>
<comment type="caution">
    <text evidence="5">The sequence shown here is derived from an EMBL/GenBank/DDBJ whole genome shotgun (WGS) entry which is preliminary data.</text>
</comment>
<keyword evidence="6" id="KW-1185">Reference proteome</keyword>
<dbReference type="NCBIfam" id="TIGR01638">
    <property type="entry name" value="Atha_cystat_rel"/>
    <property type="match status" value="1"/>
</dbReference>
<keyword evidence="1" id="KW-0646">Protease inhibitor</keyword>